<proteinExistence type="predicted"/>
<dbReference type="PANTHER" id="PTHR37306">
    <property type="entry name" value="COLICIN V PRODUCTION PROTEIN"/>
    <property type="match status" value="1"/>
</dbReference>
<feature type="transmembrane region" description="Helical" evidence="5">
    <location>
        <begin position="29"/>
        <end position="50"/>
    </location>
</feature>
<dbReference type="Pfam" id="PF02674">
    <property type="entry name" value="Colicin_V"/>
    <property type="match status" value="2"/>
</dbReference>
<evidence type="ECO:0000256" key="5">
    <source>
        <dbReference type="SAM" id="Phobius"/>
    </source>
</evidence>
<comment type="caution">
    <text evidence="6">The sequence shown here is derived from an EMBL/GenBank/DDBJ whole genome shotgun (WGS) entry which is preliminary data.</text>
</comment>
<dbReference type="GO" id="GO:0009403">
    <property type="term" value="P:toxin biosynthetic process"/>
    <property type="evidence" value="ECO:0007669"/>
    <property type="project" value="InterPro"/>
</dbReference>
<sequence length="255" mass="27411">MSLALDIGILVVVVFFFFQGIRRGAAKTLVHILGTVAAITVSIWLGQYLAQWIYETFFQQQLIRNMSQQIMDTGGTQAQAGISSALSILPDFVIRLLPNFGIDTSALAQSVQSTADAAAQGIEVVIAPVIVALLSLLVIVVLFLLLSVVVKLVAGAVGKVFRLPVLRSADAVLGAVLGLVQGILVIALLVFFIKLLVPFLSDAPQVFNAQTVENTFLFRYFYNIIPFGGTLFESSSAQALDPAVFTGNTQRSHIE</sequence>
<evidence type="ECO:0000256" key="4">
    <source>
        <dbReference type="ARBA" id="ARBA00023136"/>
    </source>
</evidence>
<evidence type="ECO:0000256" key="3">
    <source>
        <dbReference type="ARBA" id="ARBA00022989"/>
    </source>
</evidence>
<dbReference type="AlphaFoldDB" id="A0A9D0ZJ02"/>
<feature type="transmembrane region" description="Helical" evidence="5">
    <location>
        <begin position="171"/>
        <end position="193"/>
    </location>
</feature>
<evidence type="ECO:0000256" key="1">
    <source>
        <dbReference type="ARBA" id="ARBA00004141"/>
    </source>
</evidence>
<dbReference type="EMBL" id="DVFW01000048">
    <property type="protein sequence ID" value="HIQ81420.1"/>
    <property type="molecule type" value="Genomic_DNA"/>
</dbReference>
<name>A0A9D0ZJ02_9FIRM</name>
<feature type="transmembrane region" description="Helical" evidence="5">
    <location>
        <begin position="6"/>
        <end position="22"/>
    </location>
</feature>
<feature type="transmembrane region" description="Helical" evidence="5">
    <location>
        <begin position="125"/>
        <end position="150"/>
    </location>
</feature>
<accession>A0A9D0ZJ02</accession>
<gene>
    <name evidence="6" type="ORF">IAD32_09155</name>
</gene>
<dbReference type="Proteomes" id="UP000886787">
    <property type="component" value="Unassembled WGS sequence"/>
</dbReference>
<dbReference type="GO" id="GO:0016020">
    <property type="term" value="C:membrane"/>
    <property type="evidence" value="ECO:0007669"/>
    <property type="project" value="UniProtKB-SubCell"/>
</dbReference>
<protein>
    <submittedName>
        <fullName evidence="6">CvpA family protein</fullName>
    </submittedName>
</protein>
<evidence type="ECO:0000313" key="7">
    <source>
        <dbReference type="Proteomes" id="UP000886787"/>
    </source>
</evidence>
<evidence type="ECO:0000256" key="2">
    <source>
        <dbReference type="ARBA" id="ARBA00022692"/>
    </source>
</evidence>
<organism evidence="6 7">
    <name type="scientific">Candidatus Scatavimonas merdigallinarum</name>
    <dbReference type="NCBI Taxonomy" id="2840914"/>
    <lineage>
        <taxon>Bacteria</taxon>
        <taxon>Bacillati</taxon>
        <taxon>Bacillota</taxon>
        <taxon>Clostridia</taxon>
        <taxon>Eubacteriales</taxon>
        <taxon>Oscillospiraceae</taxon>
        <taxon>Oscillospiraceae incertae sedis</taxon>
        <taxon>Candidatus Scatavimonas</taxon>
    </lineage>
</organism>
<keyword evidence="2 5" id="KW-0812">Transmembrane</keyword>
<dbReference type="InterPro" id="IPR003825">
    <property type="entry name" value="Colicin-V_CvpA"/>
</dbReference>
<keyword evidence="3 5" id="KW-1133">Transmembrane helix</keyword>
<keyword evidence="4 5" id="KW-0472">Membrane</keyword>
<dbReference type="PANTHER" id="PTHR37306:SF1">
    <property type="entry name" value="COLICIN V PRODUCTION PROTEIN"/>
    <property type="match status" value="1"/>
</dbReference>
<reference evidence="6" key="2">
    <citation type="journal article" date="2021" name="PeerJ">
        <title>Extensive microbial diversity within the chicken gut microbiome revealed by metagenomics and culture.</title>
        <authorList>
            <person name="Gilroy R."/>
            <person name="Ravi A."/>
            <person name="Getino M."/>
            <person name="Pursley I."/>
            <person name="Horton D.L."/>
            <person name="Alikhan N.F."/>
            <person name="Baker D."/>
            <person name="Gharbi K."/>
            <person name="Hall N."/>
            <person name="Watson M."/>
            <person name="Adriaenssens E.M."/>
            <person name="Foster-Nyarko E."/>
            <person name="Jarju S."/>
            <person name="Secka A."/>
            <person name="Antonio M."/>
            <person name="Oren A."/>
            <person name="Chaudhuri R.R."/>
            <person name="La Ragione R."/>
            <person name="Hildebrand F."/>
            <person name="Pallen M.J."/>
        </authorList>
    </citation>
    <scope>NUCLEOTIDE SEQUENCE</scope>
    <source>
        <strain evidence="6">ChiSjej1B19-3389</strain>
    </source>
</reference>
<comment type="subcellular location">
    <subcellularLocation>
        <location evidence="1">Membrane</location>
        <topology evidence="1">Multi-pass membrane protein</topology>
    </subcellularLocation>
</comment>
<evidence type="ECO:0000313" key="6">
    <source>
        <dbReference type="EMBL" id="HIQ81420.1"/>
    </source>
</evidence>
<reference evidence="6" key="1">
    <citation type="submission" date="2020-10" db="EMBL/GenBank/DDBJ databases">
        <authorList>
            <person name="Gilroy R."/>
        </authorList>
    </citation>
    <scope>NUCLEOTIDE SEQUENCE</scope>
    <source>
        <strain evidence="6">ChiSjej1B19-3389</strain>
    </source>
</reference>